<protein>
    <submittedName>
        <fullName evidence="2">GldN family protein</fullName>
    </submittedName>
</protein>
<feature type="compositionally biased region" description="Polar residues" evidence="1">
    <location>
        <begin position="325"/>
        <end position="336"/>
    </location>
</feature>
<feature type="region of interest" description="Disordered" evidence="1">
    <location>
        <begin position="305"/>
        <end position="369"/>
    </location>
</feature>
<dbReference type="Pfam" id="PF19841">
    <property type="entry name" value="GldN"/>
    <property type="match status" value="1"/>
</dbReference>
<dbReference type="EMBL" id="AMCI01002887">
    <property type="protein sequence ID" value="EJX01600.1"/>
    <property type="molecule type" value="Genomic_DNA"/>
</dbReference>
<dbReference type="NCBIfam" id="TIGR03523">
    <property type="entry name" value="GldN"/>
    <property type="match status" value="1"/>
</dbReference>
<organism evidence="2">
    <name type="scientific">gut metagenome</name>
    <dbReference type="NCBI Taxonomy" id="749906"/>
    <lineage>
        <taxon>unclassified sequences</taxon>
        <taxon>metagenomes</taxon>
        <taxon>organismal metagenomes</taxon>
    </lineage>
</organism>
<gene>
    <name evidence="2" type="ORF">EVA_10296</name>
</gene>
<sequence>MKILRTFCIVFSFLIVGTLVAQPPRRRAEMQNKQQAQQIPQGSAYRQFPTAQVMPKDAAWRRDLYRKLDLNKEANATLYYPTTPQDGRENLFTYLFKLLLRKQIKAYDYKLDGNEDFSQKNLVTAKDLMDRYHIFYESKGDKVRVNDADIPSEEVKVFFIKESTYYDQHTASFRSQVTALCPVLVRGDADFGEMAQYPMFWVKMEDVAPYLGKLMLMGSSLNNAAMMSADDFFTMNCYQGEIYKAVNLQDRLLANYCPDDSTLKKEQKRIEKQLHDVQEHIYGRDSAYYAKLRADSIAQAQADSLEAAGKKARTTRRGTPTRRGSSLNRRTKSSNVGAAKAPKQRKQKATKPRSSGSSRGGLSVRRQRH</sequence>
<evidence type="ECO:0000313" key="2">
    <source>
        <dbReference type="EMBL" id="EJX01600.1"/>
    </source>
</evidence>
<dbReference type="AlphaFoldDB" id="J9GNV9"/>
<feature type="compositionally biased region" description="Low complexity" evidence="1">
    <location>
        <begin position="352"/>
        <end position="369"/>
    </location>
</feature>
<proteinExistence type="predicted"/>
<reference evidence="2" key="1">
    <citation type="journal article" date="2012" name="PLoS ONE">
        <title>Gene sets for utilization of primary and secondary nutrition supplies in the distal gut of endangered iberian lynx.</title>
        <authorList>
            <person name="Alcaide M."/>
            <person name="Messina E."/>
            <person name="Richter M."/>
            <person name="Bargiela R."/>
            <person name="Peplies J."/>
            <person name="Huws S.A."/>
            <person name="Newbold C.J."/>
            <person name="Golyshin P.N."/>
            <person name="Simon M.A."/>
            <person name="Lopez G."/>
            <person name="Yakimov M.M."/>
            <person name="Ferrer M."/>
        </authorList>
    </citation>
    <scope>NUCLEOTIDE SEQUENCE</scope>
</reference>
<name>J9GNV9_9ZZZZ</name>
<feature type="compositionally biased region" description="Basic residues" evidence="1">
    <location>
        <begin position="310"/>
        <end position="320"/>
    </location>
</feature>
<feature type="compositionally biased region" description="Basic residues" evidence="1">
    <location>
        <begin position="342"/>
        <end position="351"/>
    </location>
</feature>
<dbReference type="InterPro" id="IPR019847">
    <property type="entry name" value="Gliding_motility_assoc_GldN"/>
</dbReference>
<accession>J9GNV9</accession>
<comment type="caution">
    <text evidence="2">The sequence shown here is derived from an EMBL/GenBank/DDBJ whole genome shotgun (WGS) entry which is preliminary data.</text>
</comment>
<evidence type="ECO:0000256" key="1">
    <source>
        <dbReference type="SAM" id="MobiDB-lite"/>
    </source>
</evidence>